<reference evidence="3 4" key="1">
    <citation type="submission" date="2016-11" db="EMBL/GenBank/DDBJ databases">
        <authorList>
            <person name="Jaros S."/>
            <person name="Januszkiewicz K."/>
            <person name="Wedrychowicz H."/>
        </authorList>
    </citation>
    <scope>NUCLEOTIDE SEQUENCE [LARGE SCALE GENOMIC DNA]</scope>
    <source>
        <strain evidence="3 4">DSM 4740</strain>
    </source>
</reference>
<dbReference type="InterPro" id="IPR037272">
    <property type="entry name" value="SNS_sf"/>
</dbReference>
<sequence>MTSGGIWLLSLGSVFSFNIWQQHQVFGKNFLEVLDYLTSGWVMPLSGLAMAVFTGWVMSHAATRDELGDGLGYRIWCLLIRYVVPVGIVAIFLHAIGVPG</sequence>
<dbReference type="AlphaFoldDB" id="A0A1M7AZX2"/>
<evidence type="ECO:0000313" key="5">
    <source>
        <dbReference type="Proteomes" id="UP000321726"/>
    </source>
</evidence>
<reference evidence="2 5" key="2">
    <citation type="submission" date="2019-07" db="EMBL/GenBank/DDBJ databases">
        <title>Whole genome shotgun sequence of Halomonas cupida NBRC 102219.</title>
        <authorList>
            <person name="Hosoyama A."/>
            <person name="Uohara A."/>
            <person name="Ohji S."/>
            <person name="Ichikawa N."/>
        </authorList>
    </citation>
    <scope>NUCLEOTIDE SEQUENCE [LARGE SCALE GENOMIC DNA]</scope>
    <source>
        <strain evidence="2 5">NBRC 102219</strain>
    </source>
</reference>
<keyword evidence="1" id="KW-0472">Membrane</keyword>
<dbReference type="EMBL" id="FRCA01000001">
    <property type="protein sequence ID" value="SHL48187.1"/>
    <property type="molecule type" value="Genomic_DNA"/>
</dbReference>
<dbReference type="SUPFAM" id="SSF161070">
    <property type="entry name" value="SNF-like"/>
    <property type="match status" value="1"/>
</dbReference>
<dbReference type="RefSeq" id="WP_174788022.1">
    <property type="nucleotide sequence ID" value="NZ_BJXU01000004.1"/>
</dbReference>
<dbReference type="Proteomes" id="UP000321726">
    <property type="component" value="Unassembled WGS sequence"/>
</dbReference>
<gene>
    <name evidence="2" type="ORF">HCU01_01470</name>
    <name evidence="3" type="ORF">SAMN05660971_00703</name>
</gene>
<proteinExistence type="predicted"/>
<feature type="transmembrane region" description="Helical" evidence="1">
    <location>
        <begin position="71"/>
        <end position="96"/>
    </location>
</feature>
<feature type="transmembrane region" description="Helical" evidence="1">
    <location>
        <begin position="40"/>
        <end position="59"/>
    </location>
</feature>
<dbReference type="Proteomes" id="UP000184123">
    <property type="component" value="Unassembled WGS sequence"/>
</dbReference>
<keyword evidence="1" id="KW-1133">Transmembrane helix</keyword>
<keyword evidence="5" id="KW-1185">Reference proteome</keyword>
<keyword evidence="1" id="KW-0812">Transmembrane</keyword>
<dbReference type="EMBL" id="BJXU01000004">
    <property type="protein sequence ID" value="GEN22198.1"/>
    <property type="molecule type" value="Genomic_DNA"/>
</dbReference>
<evidence type="ECO:0000313" key="3">
    <source>
        <dbReference type="EMBL" id="SHL48187.1"/>
    </source>
</evidence>
<organism evidence="3 4">
    <name type="scientific">Halomonas cupida</name>
    <dbReference type="NCBI Taxonomy" id="44933"/>
    <lineage>
        <taxon>Bacteria</taxon>
        <taxon>Pseudomonadati</taxon>
        <taxon>Pseudomonadota</taxon>
        <taxon>Gammaproteobacteria</taxon>
        <taxon>Oceanospirillales</taxon>
        <taxon>Halomonadaceae</taxon>
        <taxon>Halomonas</taxon>
    </lineage>
</organism>
<evidence type="ECO:0000256" key="1">
    <source>
        <dbReference type="SAM" id="Phobius"/>
    </source>
</evidence>
<evidence type="ECO:0000313" key="2">
    <source>
        <dbReference type="EMBL" id="GEN22198.1"/>
    </source>
</evidence>
<protein>
    <submittedName>
        <fullName evidence="3">Neurotransmitter:Na+ symporter, NSS family</fullName>
    </submittedName>
</protein>
<accession>A0A1M7AZX2</accession>
<evidence type="ECO:0000313" key="4">
    <source>
        <dbReference type="Proteomes" id="UP000184123"/>
    </source>
</evidence>
<name>A0A1M7AZX2_9GAMM</name>
<dbReference type="STRING" id="44933.SAMN05660971_00703"/>